<evidence type="ECO:0000313" key="3">
    <source>
        <dbReference type="Proteomes" id="UP000595231"/>
    </source>
</evidence>
<protein>
    <submittedName>
        <fullName evidence="2">Uncharacterized protein</fullName>
    </submittedName>
</protein>
<evidence type="ECO:0000313" key="2">
    <source>
        <dbReference type="EMBL" id="QQB33681.1"/>
    </source>
</evidence>
<sequence>MAENDRSIQVEVIVERSFSAVKRVREAIATKTARAVGAYSCGLPPRRRRQDRRTIQIHKQNSRCLLYLLINTKMIESSHKDPAIIPDTRQAKIDPGFGLPPGGVR</sequence>
<evidence type="ECO:0000256" key="1">
    <source>
        <dbReference type="SAM" id="MobiDB-lite"/>
    </source>
</evidence>
<proteinExistence type="predicted"/>
<organism evidence="2 3">
    <name type="scientific">Achromobacter deleyi</name>
    <dbReference type="NCBI Taxonomy" id="1353891"/>
    <lineage>
        <taxon>Bacteria</taxon>
        <taxon>Pseudomonadati</taxon>
        <taxon>Pseudomonadota</taxon>
        <taxon>Betaproteobacteria</taxon>
        <taxon>Burkholderiales</taxon>
        <taxon>Alcaligenaceae</taxon>
        <taxon>Achromobacter</taxon>
    </lineage>
</organism>
<feature type="region of interest" description="Disordered" evidence="1">
    <location>
        <begin position="86"/>
        <end position="105"/>
    </location>
</feature>
<name>A0A7T4E341_9BURK</name>
<gene>
    <name evidence="2" type="ORF">I6I07_24115</name>
</gene>
<reference evidence="2 3" key="1">
    <citation type="submission" date="2020-12" db="EMBL/GenBank/DDBJ databases">
        <title>FDA dAtabase for Regulatory Grade micrObial Sequences (FDA-ARGOS): Supporting development and validation of Infectious Disease Dx tests.</title>
        <authorList>
            <person name="Sproer C."/>
            <person name="Gronow S."/>
            <person name="Severitt S."/>
            <person name="Schroder I."/>
            <person name="Tallon L."/>
            <person name="Sadzewicz L."/>
            <person name="Zhao X."/>
            <person name="Boylan J."/>
            <person name="Ott S."/>
            <person name="Bowen H."/>
            <person name="Vavikolanu K."/>
            <person name="Mehta A."/>
            <person name="Aluvathingal J."/>
            <person name="Nadendla S."/>
            <person name="Lowell S."/>
            <person name="Myers T."/>
            <person name="Yan Y."/>
            <person name="Sichtig H."/>
        </authorList>
    </citation>
    <scope>NUCLEOTIDE SEQUENCE [LARGE SCALE GENOMIC DNA]</scope>
    <source>
        <strain evidence="2 3">FDAARGOS_1050</strain>
    </source>
</reference>
<dbReference type="Proteomes" id="UP000595231">
    <property type="component" value="Chromosome"/>
</dbReference>
<dbReference type="AlphaFoldDB" id="A0A7T4E341"/>
<accession>A0A7T4E341</accession>
<dbReference type="RefSeq" id="WP_198484030.1">
    <property type="nucleotide sequence ID" value="NZ_CP065997.1"/>
</dbReference>
<dbReference type="EMBL" id="CP065997">
    <property type="protein sequence ID" value="QQB33681.1"/>
    <property type="molecule type" value="Genomic_DNA"/>
</dbReference>